<name>A0ABN0BRS3_BACFG</name>
<dbReference type="Proteomes" id="UP000005101">
    <property type="component" value="Unassembled WGS sequence"/>
</dbReference>
<dbReference type="EMBL" id="EQ973217">
    <property type="protein sequence ID" value="EFR55424.1"/>
    <property type="molecule type" value="Genomic_DNA"/>
</dbReference>
<dbReference type="Gene3D" id="2.60.60.60">
    <property type="match status" value="1"/>
</dbReference>
<dbReference type="RefSeq" id="WP_005781858.1">
    <property type="nucleotide sequence ID" value="NZ_EQ973217.1"/>
</dbReference>
<gene>
    <name evidence="1" type="ORF">BFAG_04122</name>
</gene>
<evidence type="ECO:0000313" key="1">
    <source>
        <dbReference type="EMBL" id="EFR55424.1"/>
    </source>
</evidence>
<proteinExistence type="predicted"/>
<dbReference type="GeneID" id="99669459"/>
<reference evidence="1 2" key="1">
    <citation type="submission" date="2008-12" db="EMBL/GenBank/DDBJ databases">
        <title>Annotation of Bacteroides fragilis strain 3_1_12.</title>
        <authorList>
            <consortium name="The Broad Institute Genome Sequencing Platform"/>
            <person name="Ward D."/>
            <person name="Young S.K."/>
            <person name="Kodira C.D."/>
            <person name="Zeng Q."/>
            <person name="Koehrsen M."/>
            <person name="Alvarado L."/>
            <person name="Berlin A."/>
            <person name="Borenstein D."/>
            <person name="Chen Z."/>
            <person name="Engels R."/>
            <person name="Freedman E."/>
            <person name="Gellesch M."/>
            <person name="Goldberg J."/>
            <person name="Griggs A."/>
            <person name="Gujja S."/>
            <person name="Heiman D."/>
            <person name="Hepburn T."/>
            <person name="Howarth C."/>
            <person name="Jen D."/>
            <person name="Larson L."/>
            <person name="Lewis B."/>
            <person name="Mehta T."/>
            <person name="Park D."/>
            <person name="Pearson M."/>
            <person name="Roberts A."/>
            <person name="Saif S."/>
            <person name="Shea T."/>
            <person name="Shenoy N."/>
            <person name="Sisk P."/>
            <person name="Stolte C."/>
            <person name="Sykes S."/>
            <person name="Walk T."/>
            <person name="White J."/>
            <person name="Yandava C."/>
            <person name="Allen-Vercoe E."/>
            <person name="Strauss J."/>
            <person name="Ambrose C."/>
            <person name="Lander E."/>
            <person name="Nusbaum C."/>
            <person name="Galagan J."/>
            <person name="Birren B."/>
        </authorList>
    </citation>
    <scope>NUCLEOTIDE SEQUENCE [LARGE SCALE GENOMIC DNA]</scope>
    <source>
        <strain evidence="1 2">3_1_12</strain>
    </source>
</reference>
<keyword evidence="2" id="KW-1185">Reference proteome</keyword>
<accession>A0ABN0BRS3</accession>
<sequence>MASINDKEVNRMEKEYATDVNFLIESFNVSTKEI</sequence>
<protein>
    <submittedName>
        <fullName evidence="1">Uncharacterized protein</fullName>
    </submittedName>
</protein>
<organism evidence="1 2">
    <name type="scientific">Bacteroides fragilis 3_1_12</name>
    <dbReference type="NCBI Taxonomy" id="457424"/>
    <lineage>
        <taxon>Bacteria</taxon>
        <taxon>Pseudomonadati</taxon>
        <taxon>Bacteroidota</taxon>
        <taxon>Bacteroidia</taxon>
        <taxon>Bacteroidales</taxon>
        <taxon>Bacteroidaceae</taxon>
        <taxon>Bacteroides</taxon>
    </lineage>
</organism>
<evidence type="ECO:0000313" key="2">
    <source>
        <dbReference type="Proteomes" id="UP000005101"/>
    </source>
</evidence>